<accession>F4MM66</accession>
<gene>
    <name evidence="2" type="ORF">S3_892_0021</name>
</gene>
<proteinExistence type="predicted"/>
<organism evidence="2">
    <name type="scientific">uncultured Sphingobacteriia bacterium</name>
    <dbReference type="NCBI Taxonomy" id="246143"/>
    <lineage>
        <taxon>Bacteria</taxon>
        <taxon>Pseudomonadati</taxon>
        <taxon>Bacteroidota</taxon>
        <taxon>Sphingobacteriia</taxon>
        <taxon>environmental samples</taxon>
    </lineage>
</organism>
<dbReference type="AlphaFoldDB" id="F4MM66"/>
<protein>
    <submittedName>
        <fullName evidence="2">Uncharacterized protein</fullName>
    </submittedName>
</protein>
<evidence type="ECO:0000256" key="1">
    <source>
        <dbReference type="SAM" id="SignalP"/>
    </source>
</evidence>
<evidence type="ECO:0000313" key="2">
    <source>
        <dbReference type="EMBL" id="CBL87229.1"/>
    </source>
</evidence>
<feature type="chain" id="PRO_5003317496" evidence="1">
    <location>
        <begin position="20"/>
        <end position="563"/>
    </location>
</feature>
<reference evidence="2" key="1">
    <citation type="submission" date="2010-05" db="EMBL/GenBank/DDBJ databases">
        <authorList>
            <person name="Genoscope - CEA"/>
        </authorList>
    </citation>
    <scope>NUCLEOTIDE SEQUENCE</scope>
</reference>
<keyword evidence="1" id="KW-0732">Signal</keyword>
<name>F4MM66_9BACT</name>
<reference evidence="2" key="2">
    <citation type="journal article" date="2012" name="Environ. Microbiol.">
        <title>Genomic content of uncultured Bacteroidetes from contrasting oceanic provinces in the North Atlantic Ocean.</title>
        <authorList>
            <person name="Gomez-Pereira P.R."/>
            <person name="Schuler M."/>
            <person name="Fuchs B.M."/>
            <person name="Bennke C."/>
            <person name="Teeling H."/>
            <person name="Waldmann J."/>
            <person name="Richter M."/>
            <person name="Barbe V."/>
            <person name="Bataille E."/>
            <person name="Glockner F.O."/>
            <person name="Amann R."/>
        </authorList>
    </citation>
    <scope>NUCLEOTIDE SEQUENCE</scope>
</reference>
<dbReference type="EMBL" id="FQ032813">
    <property type="protein sequence ID" value="CBL87229.1"/>
    <property type="molecule type" value="Genomic_DNA"/>
</dbReference>
<sequence>MKKLLTLVLFLGMALGVSAQLVNQGGTITIQSGATLVVESDITNTTGSIVNNGIIEVKGDITSEAAASFTSAVDSKLKFSGTTPSTVNFMASTILSDVEMAKTAEDLTLASDLDIDGDLTFTEDDNQIILGANNLVLSATSAADNVAVTNSFIVTDGAGVVTKEGLSTAFEFPVGAAIDSQNDIILTEGGTADDISVRVLTDAYDAPVTQTDAMVDDVVSATWEITEAVTGGSDLIAAPSWAAADETTTFDNTDAAVFQFNGTYYTALATTGAATTIDGISSLTNVGLVLDDTDYVIIGDSGLLRAFLAAKIILQGPYQASQDLMRDQLRTKSLIPLEEPYSDMAAFTHVSGGGGETVDALEDFDYVADGDDIVDWVFLEIRDSADAVVSTRSALLQRDGDIIDIDGSNSAVSFEGITLDNYTIVVRHRNHLGVKSSGIVSMSPGTTALYDFTSAVNQAVGDQQEELETGVYGVYGGNANGESAVATAYKGIRMTGPSTINDALALLNQLGGIYTATQFDVYETEDLNLDGNVRMTGPSTINDALFLLGVLDGVYTNLIVRAF</sequence>
<feature type="signal peptide" evidence="1">
    <location>
        <begin position="1"/>
        <end position="19"/>
    </location>
</feature>